<sequence>MLPREHHSDFCVSISGPRLVRARVLEVRFSYTRNVSRAAPQLRILRAVHRDRRDSERAQNPPEALPRVIGAGCDRCGGVTTGLSDSWRRGVLFVIVQSDDEETGAATPEADRIVADVLAGHTPAFAALVRLYQESVWRIAAALLRDRDATENIVQQVFVDAYFHLDQYALGTDFGAWVRTVARNRLRKELRTAGREDRRLAVYRERLAERLRAESAAHRDDSDAYVVALRGCRELLTPREAVVLALRYERGLSFEAIAAKQGQTPEAVQRMISRIRFRLRDCIQTKLNDQ</sequence>
<dbReference type="InterPro" id="IPR039425">
    <property type="entry name" value="RNA_pol_sigma-70-like"/>
</dbReference>
<dbReference type="InterPro" id="IPR014331">
    <property type="entry name" value="RNA_pol_sigma70_ECF_RHOBA"/>
</dbReference>
<dbReference type="Pfam" id="PF04542">
    <property type="entry name" value="Sigma70_r2"/>
    <property type="match status" value="1"/>
</dbReference>
<evidence type="ECO:0000256" key="5">
    <source>
        <dbReference type="ARBA" id="ARBA00023163"/>
    </source>
</evidence>
<dbReference type="SUPFAM" id="SSF88659">
    <property type="entry name" value="Sigma3 and sigma4 domains of RNA polymerase sigma factors"/>
    <property type="match status" value="1"/>
</dbReference>
<feature type="domain" description="RNA polymerase sigma-70 region 2" evidence="6">
    <location>
        <begin position="128"/>
        <end position="195"/>
    </location>
</feature>
<gene>
    <name evidence="8" type="ORF">C1280_14300</name>
</gene>
<dbReference type="NCBIfam" id="TIGR02989">
    <property type="entry name" value="Sig-70_gvs1"/>
    <property type="match status" value="1"/>
</dbReference>
<keyword evidence="5" id="KW-0804">Transcription</keyword>
<dbReference type="PANTHER" id="PTHR43133">
    <property type="entry name" value="RNA POLYMERASE ECF-TYPE SIGMA FACTO"/>
    <property type="match status" value="1"/>
</dbReference>
<name>A0A2Z3H2W2_9BACT</name>
<evidence type="ECO:0000256" key="4">
    <source>
        <dbReference type="ARBA" id="ARBA00023125"/>
    </source>
</evidence>
<dbReference type="InterPro" id="IPR014284">
    <property type="entry name" value="RNA_pol_sigma-70_dom"/>
</dbReference>
<comment type="similarity">
    <text evidence="1">Belongs to the sigma-70 factor family. ECF subfamily.</text>
</comment>
<dbReference type="KEGG" id="gog:C1280_14300"/>
<protein>
    <recommendedName>
        <fullName evidence="10">Sigma-70 family RNA polymerase sigma factor</fullName>
    </recommendedName>
</protein>
<dbReference type="GO" id="GO:0006352">
    <property type="term" value="P:DNA-templated transcription initiation"/>
    <property type="evidence" value="ECO:0007669"/>
    <property type="project" value="InterPro"/>
</dbReference>
<reference evidence="8 9" key="1">
    <citation type="submission" date="2018-01" db="EMBL/GenBank/DDBJ databases">
        <title>G. obscuriglobus.</title>
        <authorList>
            <person name="Franke J."/>
            <person name="Blomberg W."/>
            <person name="Selmecki A."/>
        </authorList>
    </citation>
    <scope>NUCLEOTIDE SEQUENCE [LARGE SCALE GENOMIC DNA]</scope>
    <source>
        <strain evidence="8 9">DSM 5831</strain>
    </source>
</reference>
<dbReference type="InterPro" id="IPR007630">
    <property type="entry name" value="RNA_pol_sigma70_r4"/>
</dbReference>
<evidence type="ECO:0000256" key="3">
    <source>
        <dbReference type="ARBA" id="ARBA00023082"/>
    </source>
</evidence>
<evidence type="ECO:0000256" key="1">
    <source>
        <dbReference type="ARBA" id="ARBA00010641"/>
    </source>
</evidence>
<evidence type="ECO:0000256" key="2">
    <source>
        <dbReference type="ARBA" id="ARBA00023015"/>
    </source>
</evidence>
<dbReference type="InterPro" id="IPR036388">
    <property type="entry name" value="WH-like_DNA-bd_sf"/>
</dbReference>
<dbReference type="Proteomes" id="UP000245802">
    <property type="component" value="Chromosome"/>
</dbReference>
<keyword evidence="3" id="KW-0731">Sigma factor</keyword>
<dbReference type="SUPFAM" id="SSF88946">
    <property type="entry name" value="Sigma2 domain of RNA polymerase sigma factors"/>
    <property type="match status" value="1"/>
</dbReference>
<accession>A0A2Z3H2W2</accession>
<dbReference type="InterPro" id="IPR013325">
    <property type="entry name" value="RNA_pol_sigma_r2"/>
</dbReference>
<dbReference type="Pfam" id="PF04545">
    <property type="entry name" value="Sigma70_r4"/>
    <property type="match status" value="1"/>
</dbReference>
<dbReference type="InterPro" id="IPR013324">
    <property type="entry name" value="RNA_pol_sigma_r3/r4-like"/>
</dbReference>
<evidence type="ECO:0000259" key="7">
    <source>
        <dbReference type="Pfam" id="PF04545"/>
    </source>
</evidence>
<dbReference type="PANTHER" id="PTHR43133:SF51">
    <property type="entry name" value="RNA POLYMERASE SIGMA FACTOR"/>
    <property type="match status" value="1"/>
</dbReference>
<dbReference type="Gene3D" id="1.10.1740.10">
    <property type="match status" value="1"/>
</dbReference>
<dbReference type="GO" id="GO:0016987">
    <property type="term" value="F:sigma factor activity"/>
    <property type="evidence" value="ECO:0007669"/>
    <property type="project" value="UniProtKB-KW"/>
</dbReference>
<keyword evidence="2" id="KW-0805">Transcription regulation</keyword>
<evidence type="ECO:0000313" key="9">
    <source>
        <dbReference type="Proteomes" id="UP000245802"/>
    </source>
</evidence>
<dbReference type="AlphaFoldDB" id="A0A2Z3H2W2"/>
<dbReference type="EMBL" id="CP025958">
    <property type="protein sequence ID" value="AWM38047.1"/>
    <property type="molecule type" value="Genomic_DNA"/>
</dbReference>
<keyword evidence="4" id="KW-0238">DNA-binding</keyword>
<evidence type="ECO:0008006" key="10">
    <source>
        <dbReference type="Google" id="ProtNLM"/>
    </source>
</evidence>
<keyword evidence="9" id="KW-1185">Reference proteome</keyword>
<dbReference type="NCBIfam" id="TIGR02937">
    <property type="entry name" value="sigma70-ECF"/>
    <property type="match status" value="1"/>
</dbReference>
<organism evidence="8 9">
    <name type="scientific">Gemmata obscuriglobus</name>
    <dbReference type="NCBI Taxonomy" id="114"/>
    <lineage>
        <taxon>Bacteria</taxon>
        <taxon>Pseudomonadati</taxon>
        <taxon>Planctomycetota</taxon>
        <taxon>Planctomycetia</taxon>
        <taxon>Gemmatales</taxon>
        <taxon>Gemmataceae</taxon>
        <taxon>Gemmata</taxon>
    </lineage>
</organism>
<feature type="domain" description="RNA polymerase sigma-70 region 4" evidence="7">
    <location>
        <begin position="236"/>
        <end position="280"/>
    </location>
</feature>
<evidence type="ECO:0000313" key="8">
    <source>
        <dbReference type="EMBL" id="AWM38047.1"/>
    </source>
</evidence>
<proteinExistence type="inferred from homology"/>
<dbReference type="GO" id="GO:0003677">
    <property type="term" value="F:DNA binding"/>
    <property type="evidence" value="ECO:0007669"/>
    <property type="project" value="UniProtKB-KW"/>
</dbReference>
<evidence type="ECO:0000259" key="6">
    <source>
        <dbReference type="Pfam" id="PF04542"/>
    </source>
</evidence>
<dbReference type="Gene3D" id="1.10.10.10">
    <property type="entry name" value="Winged helix-like DNA-binding domain superfamily/Winged helix DNA-binding domain"/>
    <property type="match status" value="1"/>
</dbReference>
<dbReference type="InterPro" id="IPR007627">
    <property type="entry name" value="RNA_pol_sigma70_r2"/>
</dbReference>